<evidence type="ECO:0008006" key="3">
    <source>
        <dbReference type="Google" id="ProtNLM"/>
    </source>
</evidence>
<sequence length="101" mass="11034">MPSTAVPVFNFTVAVTARGEWTWTFAPGVTESFDIPGSTYPDDEVSHTYTEVDHQTVILNTRWWGSFTVGEEGPWDIPTPATQGPYELPVEVVEATSALSG</sequence>
<accession>A0A927N5A1</accession>
<reference evidence="1" key="1">
    <citation type="submission" date="2020-10" db="EMBL/GenBank/DDBJ databases">
        <title>Sequencing the genomes of 1000 actinobacteria strains.</title>
        <authorList>
            <person name="Klenk H.-P."/>
        </authorList>
    </citation>
    <scope>NUCLEOTIDE SEQUENCE</scope>
    <source>
        <strain evidence="1">DSM 45354</strain>
    </source>
</reference>
<evidence type="ECO:0000313" key="2">
    <source>
        <dbReference type="Proteomes" id="UP000638648"/>
    </source>
</evidence>
<dbReference type="Proteomes" id="UP000638648">
    <property type="component" value="Unassembled WGS sequence"/>
</dbReference>
<dbReference type="EMBL" id="JADBEM010000001">
    <property type="protein sequence ID" value="MBE1608785.1"/>
    <property type="molecule type" value="Genomic_DNA"/>
</dbReference>
<name>A0A927N5A1_9ACTN</name>
<dbReference type="AlphaFoldDB" id="A0A927N5A1"/>
<comment type="caution">
    <text evidence="1">The sequence shown here is derived from an EMBL/GenBank/DDBJ whole genome shotgun (WGS) entry which is preliminary data.</text>
</comment>
<dbReference type="RefSeq" id="WP_192752495.1">
    <property type="nucleotide sequence ID" value="NZ_BAABJL010000172.1"/>
</dbReference>
<gene>
    <name evidence="1" type="ORF">HEB94_005633</name>
</gene>
<keyword evidence="2" id="KW-1185">Reference proteome</keyword>
<proteinExistence type="predicted"/>
<protein>
    <recommendedName>
        <fullName evidence="3">PKD domain-containing protein</fullName>
    </recommendedName>
</protein>
<evidence type="ECO:0000313" key="1">
    <source>
        <dbReference type="EMBL" id="MBE1608785.1"/>
    </source>
</evidence>
<organism evidence="1 2">
    <name type="scientific">Actinopolymorpha pittospori</name>
    <dbReference type="NCBI Taxonomy" id="648752"/>
    <lineage>
        <taxon>Bacteria</taxon>
        <taxon>Bacillati</taxon>
        <taxon>Actinomycetota</taxon>
        <taxon>Actinomycetes</taxon>
        <taxon>Propionibacteriales</taxon>
        <taxon>Actinopolymorphaceae</taxon>
        <taxon>Actinopolymorpha</taxon>
    </lineage>
</organism>